<keyword evidence="1" id="KW-0812">Transmembrane</keyword>
<accession>A0A3Q3AMN6</accession>
<evidence type="ECO:0000313" key="4">
    <source>
        <dbReference type="Proteomes" id="UP000264800"/>
    </source>
</evidence>
<protein>
    <recommendedName>
        <fullName evidence="5">Tetraspanin</fullName>
    </recommendedName>
</protein>
<name>A0A3Q3AMN6_KRYMA</name>
<feature type="signal peptide" evidence="2">
    <location>
        <begin position="1"/>
        <end position="18"/>
    </location>
</feature>
<evidence type="ECO:0008006" key="5">
    <source>
        <dbReference type="Google" id="ProtNLM"/>
    </source>
</evidence>
<dbReference type="GO" id="GO:0016020">
    <property type="term" value="C:membrane"/>
    <property type="evidence" value="ECO:0007669"/>
    <property type="project" value="InterPro"/>
</dbReference>
<reference evidence="3" key="2">
    <citation type="submission" date="2025-09" db="UniProtKB">
        <authorList>
            <consortium name="Ensembl"/>
        </authorList>
    </citation>
    <scope>IDENTIFICATION</scope>
</reference>
<evidence type="ECO:0000256" key="1">
    <source>
        <dbReference type="SAM" id="Phobius"/>
    </source>
</evidence>
<evidence type="ECO:0000313" key="3">
    <source>
        <dbReference type="Ensembl" id="ENSKMAP00000018088.1"/>
    </source>
</evidence>
<keyword evidence="2" id="KW-0732">Signal</keyword>
<keyword evidence="1" id="KW-0472">Membrane</keyword>
<dbReference type="AlphaFoldDB" id="A0A3Q3AMN6"/>
<dbReference type="Ensembl" id="ENSKMAT00000018340.1">
    <property type="protein sequence ID" value="ENSKMAP00000018088.1"/>
    <property type="gene ID" value="ENSKMAG00000013479.1"/>
</dbReference>
<sequence length="181" mass="19893">MIFLCQLTLGVFVFGVLAVSETKKVEKQLTEAYAETYLLFVKSGGGALTEALTFIHNFFHCCGRTGIPLIEIVKKTCPKPDDIKGHFVMPSCPVAIPEDYDSWSSRVVLILLGFTAFLTMLVILCGVLISKIRQSLSYQYVILTNSSPALITPQPVFQPVSSCASYQNSMVFTPAPNTNFP</sequence>
<proteinExistence type="predicted"/>
<dbReference type="InterPro" id="IPR008952">
    <property type="entry name" value="Tetraspanin_EC2_sf"/>
</dbReference>
<keyword evidence="4" id="KW-1185">Reference proteome</keyword>
<dbReference type="Proteomes" id="UP000264800">
    <property type="component" value="Unplaced"/>
</dbReference>
<dbReference type="SUPFAM" id="SSF48652">
    <property type="entry name" value="Tetraspanin"/>
    <property type="match status" value="1"/>
</dbReference>
<evidence type="ECO:0000256" key="2">
    <source>
        <dbReference type="SAM" id="SignalP"/>
    </source>
</evidence>
<reference evidence="3" key="1">
    <citation type="submission" date="2025-08" db="UniProtKB">
        <authorList>
            <consortium name="Ensembl"/>
        </authorList>
    </citation>
    <scope>IDENTIFICATION</scope>
</reference>
<dbReference type="Gene3D" id="1.10.1450.10">
    <property type="entry name" value="Tetraspanin"/>
    <property type="match status" value="1"/>
</dbReference>
<feature type="transmembrane region" description="Helical" evidence="1">
    <location>
        <begin position="107"/>
        <end position="129"/>
    </location>
</feature>
<feature type="chain" id="PRO_5018764237" description="Tetraspanin" evidence="2">
    <location>
        <begin position="19"/>
        <end position="181"/>
    </location>
</feature>
<organism evidence="3 4">
    <name type="scientific">Kryptolebias marmoratus</name>
    <name type="common">Mangrove killifish</name>
    <name type="synonym">Rivulus marmoratus</name>
    <dbReference type="NCBI Taxonomy" id="37003"/>
    <lineage>
        <taxon>Eukaryota</taxon>
        <taxon>Metazoa</taxon>
        <taxon>Chordata</taxon>
        <taxon>Craniata</taxon>
        <taxon>Vertebrata</taxon>
        <taxon>Euteleostomi</taxon>
        <taxon>Actinopterygii</taxon>
        <taxon>Neopterygii</taxon>
        <taxon>Teleostei</taxon>
        <taxon>Neoteleostei</taxon>
        <taxon>Acanthomorphata</taxon>
        <taxon>Ovalentaria</taxon>
        <taxon>Atherinomorphae</taxon>
        <taxon>Cyprinodontiformes</taxon>
        <taxon>Rivulidae</taxon>
        <taxon>Kryptolebias</taxon>
    </lineage>
</organism>
<keyword evidence="1" id="KW-1133">Transmembrane helix</keyword>